<dbReference type="AlphaFoldDB" id="A0A932MPH0"/>
<proteinExistence type="predicted"/>
<feature type="chain" id="PRO_5037692045" evidence="2">
    <location>
        <begin position="27"/>
        <end position="294"/>
    </location>
</feature>
<organism evidence="3 4">
    <name type="scientific">Tectimicrobiota bacterium</name>
    <dbReference type="NCBI Taxonomy" id="2528274"/>
    <lineage>
        <taxon>Bacteria</taxon>
        <taxon>Pseudomonadati</taxon>
        <taxon>Nitrospinota/Tectimicrobiota group</taxon>
        <taxon>Candidatus Tectimicrobiota</taxon>
    </lineage>
</organism>
<dbReference type="Proteomes" id="UP000782312">
    <property type="component" value="Unassembled WGS sequence"/>
</dbReference>
<sequence>MKALFSFVAMQIAIIALAGLFAPALACSAAAGGSSHGWHLAGVRQVFETVAGLAGFGPQASPGGAGEAGEGELQASAGEGLPGEAGGAVAGALQAAGPPAPDGGASSPGGGPVFQGGGETLAGASNPPGDLTAMGAPVPGMPEGGGGDGGGGALGRPGLVAGGWSYRAFDVLAAPPNGAAPAEEEAFLPEEEDPSLSAKTPPSKDPDPKETWQVSSCVLPSQIIVNKGENVTLNFMGADGAVQGISVEHYQDQAMKLGRGSMETLRFRADRAGEFRIRCQGAQPAMYGKLIVLD</sequence>
<feature type="region of interest" description="Disordered" evidence="1">
    <location>
        <begin position="177"/>
        <end position="211"/>
    </location>
</feature>
<evidence type="ECO:0000256" key="2">
    <source>
        <dbReference type="SAM" id="SignalP"/>
    </source>
</evidence>
<comment type="caution">
    <text evidence="3">The sequence shown here is derived from an EMBL/GenBank/DDBJ whole genome shotgun (WGS) entry which is preliminary data.</text>
</comment>
<evidence type="ECO:0000256" key="1">
    <source>
        <dbReference type="SAM" id="MobiDB-lite"/>
    </source>
</evidence>
<feature type="compositionally biased region" description="Gly residues" evidence="1">
    <location>
        <begin position="80"/>
        <end position="89"/>
    </location>
</feature>
<gene>
    <name evidence="3" type="ORF">HYZ11_13540</name>
</gene>
<dbReference type="InterPro" id="IPR008972">
    <property type="entry name" value="Cupredoxin"/>
</dbReference>
<feature type="compositionally biased region" description="Gly residues" evidence="1">
    <location>
        <begin position="106"/>
        <end position="120"/>
    </location>
</feature>
<dbReference type="SUPFAM" id="SSF49503">
    <property type="entry name" value="Cupredoxins"/>
    <property type="match status" value="1"/>
</dbReference>
<feature type="region of interest" description="Disordered" evidence="1">
    <location>
        <begin position="58"/>
        <end position="154"/>
    </location>
</feature>
<dbReference type="Gene3D" id="2.60.40.420">
    <property type="entry name" value="Cupredoxins - blue copper proteins"/>
    <property type="match status" value="1"/>
</dbReference>
<evidence type="ECO:0000313" key="4">
    <source>
        <dbReference type="Proteomes" id="UP000782312"/>
    </source>
</evidence>
<feature type="compositionally biased region" description="Low complexity" evidence="1">
    <location>
        <begin position="90"/>
        <end position="105"/>
    </location>
</feature>
<feature type="compositionally biased region" description="Acidic residues" evidence="1">
    <location>
        <begin position="182"/>
        <end position="194"/>
    </location>
</feature>
<accession>A0A932MPH0</accession>
<evidence type="ECO:0000313" key="3">
    <source>
        <dbReference type="EMBL" id="MBI3128622.1"/>
    </source>
</evidence>
<reference evidence="3" key="1">
    <citation type="submission" date="2020-07" db="EMBL/GenBank/DDBJ databases">
        <title>Huge and variable diversity of episymbiotic CPR bacteria and DPANN archaea in groundwater ecosystems.</title>
        <authorList>
            <person name="He C.Y."/>
            <person name="Keren R."/>
            <person name="Whittaker M."/>
            <person name="Farag I.F."/>
            <person name="Doudna J."/>
            <person name="Cate J.H.D."/>
            <person name="Banfield J.F."/>
        </authorList>
    </citation>
    <scope>NUCLEOTIDE SEQUENCE</scope>
    <source>
        <strain evidence="3">NC_groundwater_763_Ag_S-0.2um_68_21</strain>
    </source>
</reference>
<name>A0A932MPH0_UNCTE</name>
<feature type="signal peptide" evidence="2">
    <location>
        <begin position="1"/>
        <end position="26"/>
    </location>
</feature>
<keyword evidence="2" id="KW-0732">Signal</keyword>
<dbReference type="EMBL" id="JACPUR010000034">
    <property type="protein sequence ID" value="MBI3128622.1"/>
    <property type="molecule type" value="Genomic_DNA"/>
</dbReference>
<feature type="compositionally biased region" description="Gly residues" evidence="1">
    <location>
        <begin position="142"/>
        <end position="154"/>
    </location>
</feature>
<protein>
    <submittedName>
        <fullName evidence="3">Cupredoxin domain-containing protein</fullName>
    </submittedName>
</protein>